<feature type="compositionally biased region" description="Polar residues" evidence="1">
    <location>
        <begin position="60"/>
        <end position="75"/>
    </location>
</feature>
<feature type="region of interest" description="Disordered" evidence="1">
    <location>
        <begin position="1"/>
        <end position="76"/>
    </location>
</feature>
<reference evidence="2" key="1">
    <citation type="submission" date="2019-08" db="EMBL/GenBank/DDBJ databases">
        <authorList>
            <person name="Kucharzyk K."/>
            <person name="Murdoch R.W."/>
            <person name="Higgins S."/>
            <person name="Loffler F."/>
        </authorList>
    </citation>
    <scope>NUCLEOTIDE SEQUENCE</scope>
</reference>
<comment type="caution">
    <text evidence="2">The sequence shown here is derived from an EMBL/GenBank/DDBJ whole genome shotgun (WGS) entry which is preliminary data.</text>
</comment>
<sequence length="124" mass="13342">MLIFPALQPRRSAGPLGQTGGKIQNNPQLGKFRGLKLGQPGKFNPPLRTVDRDAQPGHLDQNQQDEGAAQNQNGEPAQCLVIQLGGEIHHRHAGHGEQRLPPDIENRIVSADPFNIIVGRGIGG</sequence>
<dbReference type="AlphaFoldDB" id="A0A645CLJ4"/>
<accession>A0A645CLJ4</accession>
<name>A0A645CLJ4_9ZZZZ</name>
<evidence type="ECO:0000313" key="2">
    <source>
        <dbReference type="EMBL" id="MPM77748.1"/>
    </source>
</evidence>
<gene>
    <name evidence="2" type="ORF">SDC9_124756</name>
</gene>
<dbReference type="EMBL" id="VSSQ01028151">
    <property type="protein sequence ID" value="MPM77748.1"/>
    <property type="molecule type" value="Genomic_DNA"/>
</dbReference>
<evidence type="ECO:0000256" key="1">
    <source>
        <dbReference type="SAM" id="MobiDB-lite"/>
    </source>
</evidence>
<organism evidence="2">
    <name type="scientific">bioreactor metagenome</name>
    <dbReference type="NCBI Taxonomy" id="1076179"/>
    <lineage>
        <taxon>unclassified sequences</taxon>
        <taxon>metagenomes</taxon>
        <taxon>ecological metagenomes</taxon>
    </lineage>
</organism>
<protein>
    <submittedName>
        <fullName evidence="2">Uncharacterized protein</fullName>
    </submittedName>
</protein>
<proteinExistence type="predicted"/>